<evidence type="ECO:0000313" key="5">
    <source>
        <dbReference type="EMBL" id="OJF90279.1"/>
    </source>
</evidence>
<evidence type="ECO:0000256" key="1">
    <source>
        <dbReference type="ARBA" id="ARBA00023015"/>
    </source>
</evidence>
<sequence length="223" mass="24324">MSSPFSTPAYARLREQIRADIVSGIWKLGQHITMAELSSRYGVSGNPVREALHQLQGDGLVEVRQNRGAVVCKVDASFVKNVYDVRGAIEGMLAAEAARLATKDEVARIEGFVSAYENAVAAKEIEAIVQANRALHRSINCIAQNPLALDIFDGRSSLIDALRRTLGNRSGRLDEIIAEHRKIFEAIAIGDAFTAGQLAQQHTMRARDHMLENINDAATSLTS</sequence>
<dbReference type="InterPro" id="IPR008920">
    <property type="entry name" value="TF_FadR/GntR_C"/>
</dbReference>
<dbReference type="SUPFAM" id="SSF48008">
    <property type="entry name" value="GntR ligand-binding domain-like"/>
    <property type="match status" value="1"/>
</dbReference>
<dbReference type="Proteomes" id="UP000182661">
    <property type="component" value="Unassembled WGS sequence"/>
</dbReference>
<dbReference type="SMART" id="SM00895">
    <property type="entry name" value="FCD"/>
    <property type="match status" value="1"/>
</dbReference>
<dbReference type="InterPro" id="IPR011711">
    <property type="entry name" value="GntR_C"/>
</dbReference>
<keyword evidence="6" id="KW-1185">Reference proteome</keyword>
<dbReference type="Pfam" id="PF07729">
    <property type="entry name" value="FCD"/>
    <property type="match status" value="1"/>
</dbReference>
<dbReference type="GO" id="GO:0003700">
    <property type="term" value="F:DNA-binding transcription factor activity"/>
    <property type="evidence" value="ECO:0007669"/>
    <property type="project" value="InterPro"/>
</dbReference>
<accession>A0A657LLR4</accession>
<proteinExistence type="predicted"/>
<dbReference type="Gene3D" id="1.10.10.10">
    <property type="entry name" value="Winged helix-like DNA-binding domain superfamily/Winged helix DNA-binding domain"/>
    <property type="match status" value="1"/>
</dbReference>
<dbReference type="Pfam" id="PF00392">
    <property type="entry name" value="GntR"/>
    <property type="match status" value="1"/>
</dbReference>
<reference evidence="5 6" key="1">
    <citation type="submission" date="2016-02" db="EMBL/GenBank/DDBJ databases">
        <title>Genome sequencing of a beta-galactosidase producing bacteria Rhizobium sp. 59.</title>
        <authorList>
            <person name="Wang D."/>
            <person name="Kot W."/>
            <person name="Qin Y."/>
            <person name="Hansen L."/>
            <person name="Naqvi K."/>
            <person name="Rensing C."/>
        </authorList>
    </citation>
    <scope>NUCLEOTIDE SEQUENCE [LARGE SCALE GENOMIC DNA]</scope>
    <source>
        <strain evidence="5 6">59</strain>
    </source>
</reference>
<feature type="domain" description="HTH gntR-type" evidence="4">
    <location>
        <begin position="7"/>
        <end position="74"/>
    </location>
</feature>
<name>A0A657LLR4_9HYPH</name>
<dbReference type="Gene3D" id="1.20.120.530">
    <property type="entry name" value="GntR ligand-binding domain-like"/>
    <property type="match status" value="1"/>
</dbReference>
<dbReference type="CDD" id="cd07377">
    <property type="entry name" value="WHTH_GntR"/>
    <property type="match status" value="1"/>
</dbReference>
<dbReference type="InterPro" id="IPR036388">
    <property type="entry name" value="WH-like_DNA-bd_sf"/>
</dbReference>
<gene>
    <name evidence="5" type="ORF">AX760_24255</name>
</gene>
<evidence type="ECO:0000256" key="3">
    <source>
        <dbReference type="ARBA" id="ARBA00023163"/>
    </source>
</evidence>
<evidence type="ECO:0000259" key="4">
    <source>
        <dbReference type="PROSITE" id="PS50949"/>
    </source>
</evidence>
<dbReference type="RefSeq" id="WP_071835680.1">
    <property type="nucleotide sequence ID" value="NZ_LSRP01000141.1"/>
</dbReference>
<dbReference type="AlphaFoldDB" id="A0A657LLR4"/>
<evidence type="ECO:0000256" key="2">
    <source>
        <dbReference type="ARBA" id="ARBA00023125"/>
    </source>
</evidence>
<comment type="caution">
    <text evidence="5">The sequence shown here is derived from an EMBL/GenBank/DDBJ whole genome shotgun (WGS) entry which is preliminary data.</text>
</comment>
<dbReference type="PROSITE" id="PS50949">
    <property type="entry name" value="HTH_GNTR"/>
    <property type="match status" value="1"/>
</dbReference>
<dbReference type="InterPro" id="IPR000524">
    <property type="entry name" value="Tscrpt_reg_HTH_GntR"/>
</dbReference>
<dbReference type="SUPFAM" id="SSF46785">
    <property type="entry name" value="Winged helix' DNA-binding domain"/>
    <property type="match status" value="1"/>
</dbReference>
<organism evidence="5 6">
    <name type="scientific">Pararhizobium antarcticum</name>
    <dbReference type="NCBI Taxonomy" id="1798805"/>
    <lineage>
        <taxon>Bacteria</taxon>
        <taxon>Pseudomonadati</taxon>
        <taxon>Pseudomonadota</taxon>
        <taxon>Alphaproteobacteria</taxon>
        <taxon>Hyphomicrobiales</taxon>
        <taxon>Rhizobiaceae</taxon>
        <taxon>Rhizobium/Agrobacterium group</taxon>
        <taxon>Pararhizobium</taxon>
    </lineage>
</organism>
<protein>
    <recommendedName>
        <fullName evidence="4">HTH gntR-type domain-containing protein</fullName>
    </recommendedName>
</protein>
<evidence type="ECO:0000313" key="6">
    <source>
        <dbReference type="Proteomes" id="UP000182661"/>
    </source>
</evidence>
<dbReference type="GO" id="GO:0003677">
    <property type="term" value="F:DNA binding"/>
    <property type="evidence" value="ECO:0007669"/>
    <property type="project" value="UniProtKB-KW"/>
</dbReference>
<keyword evidence="3" id="KW-0804">Transcription</keyword>
<dbReference type="SMART" id="SM00345">
    <property type="entry name" value="HTH_GNTR"/>
    <property type="match status" value="1"/>
</dbReference>
<dbReference type="EMBL" id="LSRP01000141">
    <property type="protein sequence ID" value="OJF90279.1"/>
    <property type="molecule type" value="Genomic_DNA"/>
</dbReference>
<dbReference type="PANTHER" id="PTHR43537">
    <property type="entry name" value="TRANSCRIPTIONAL REGULATOR, GNTR FAMILY"/>
    <property type="match status" value="1"/>
</dbReference>
<dbReference type="InterPro" id="IPR036390">
    <property type="entry name" value="WH_DNA-bd_sf"/>
</dbReference>
<dbReference type="PANTHER" id="PTHR43537:SF52">
    <property type="entry name" value="FATTY ACID METABOLISM REGULATOR PROTEIN"/>
    <property type="match status" value="1"/>
</dbReference>
<keyword evidence="1" id="KW-0805">Transcription regulation</keyword>
<keyword evidence="2" id="KW-0238">DNA-binding</keyword>